<sequence>MPSFLITDILSRETQSPAPGSATDYTTNQESLSISPITMDNNPLTNASVWLTLHHYLAQYPTVLASGAFPLSWNSCTPNRSEKTLTAQAKDGVWKTQPLLEMLYKQTSLITQSENRSPADTNDKFPWPLLPSTRPGAFHPVRRISNSGDYSARHRNSRHSPNPTSNISQPNETSTTNAIAAGASRSELSTSSLSTLNSNDTGRSYVATTSERTSGPVYGLRVDSVDLMCRGLEESSQGSGDECTGKGSRSPYGSNSALDALIHMTTSSMQRLNRKVDKPISPTDRLDLCTLTRGSQMTKRRKTRTTFSNSQLSELETNFNRQKYLTPTDRDRIAKHLGLSNTQVITWFQNRRAKLKREAEELERDILAARQQEQQKLLELHSQDSEDGTGNYGFDRMGPGERWLPSSEDPVNGTALDGSVSKSNFSKSRMDAPSPNQWSDSSPNSIPVKTSNIDNSTKISCYRTGTNSRNVLNPILRQTMNRSVVSKRKTVWSPAEELEITC</sequence>
<feature type="region of interest" description="Disordered" evidence="7">
    <location>
        <begin position="111"/>
        <end position="213"/>
    </location>
</feature>
<feature type="compositionally biased region" description="Polar residues" evidence="7">
    <location>
        <begin position="200"/>
        <end position="213"/>
    </location>
</feature>
<dbReference type="InterPro" id="IPR009057">
    <property type="entry name" value="Homeodomain-like_sf"/>
</dbReference>
<feature type="region of interest" description="Disordered" evidence="7">
    <location>
        <begin position="379"/>
        <end position="452"/>
    </location>
</feature>
<feature type="compositionally biased region" description="Polar residues" evidence="7">
    <location>
        <begin position="111"/>
        <end position="120"/>
    </location>
</feature>
<dbReference type="SUPFAM" id="SSF46689">
    <property type="entry name" value="Homeodomain-like"/>
    <property type="match status" value="1"/>
</dbReference>
<evidence type="ECO:0000259" key="8">
    <source>
        <dbReference type="PROSITE" id="PS50071"/>
    </source>
</evidence>
<dbReference type="PANTHER" id="PTHR24336">
    <property type="entry name" value="TRANSCRIPTION FACTOR LBX"/>
    <property type="match status" value="1"/>
</dbReference>
<feature type="compositionally biased region" description="Low complexity" evidence="7">
    <location>
        <begin position="184"/>
        <end position="199"/>
    </location>
</feature>
<keyword evidence="1 4" id="KW-0238">DNA-binding</keyword>
<reference evidence="9 10" key="2">
    <citation type="submission" date="2018-11" db="EMBL/GenBank/DDBJ databases">
        <authorList>
            <consortium name="Pathogen Informatics"/>
        </authorList>
    </citation>
    <scope>NUCLEOTIDE SEQUENCE [LARGE SCALE GENOMIC DNA]</scope>
    <source>
        <strain evidence="9 10">Egypt</strain>
    </source>
</reference>
<dbReference type="Pfam" id="PF00046">
    <property type="entry name" value="Homeodomain"/>
    <property type="match status" value="1"/>
</dbReference>
<feature type="domain" description="Homeobox" evidence="8">
    <location>
        <begin position="298"/>
        <end position="358"/>
    </location>
</feature>
<comment type="subcellular location">
    <subcellularLocation>
        <location evidence="4 5">Nucleus</location>
    </subcellularLocation>
</comment>
<dbReference type="AlphaFoldDB" id="A0A183ADJ2"/>
<feature type="compositionally biased region" description="Polar residues" evidence="7">
    <location>
        <begin position="434"/>
        <end position="452"/>
    </location>
</feature>
<keyword evidence="2 4" id="KW-0371">Homeobox</keyword>
<dbReference type="CDD" id="cd00086">
    <property type="entry name" value="homeodomain"/>
    <property type="match status" value="1"/>
</dbReference>
<dbReference type="WBParaSite" id="ECPE_0000503901-mRNA-1">
    <property type="protein sequence ID" value="ECPE_0000503901-mRNA-1"/>
    <property type="gene ID" value="ECPE_0000503901"/>
</dbReference>
<evidence type="ECO:0000313" key="10">
    <source>
        <dbReference type="Proteomes" id="UP000272942"/>
    </source>
</evidence>
<dbReference type="GO" id="GO:0000981">
    <property type="term" value="F:DNA-binding transcription factor activity, RNA polymerase II-specific"/>
    <property type="evidence" value="ECO:0007669"/>
    <property type="project" value="InterPro"/>
</dbReference>
<evidence type="ECO:0000256" key="5">
    <source>
        <dbReference type="RuleBase" id="RU000682"/>
    </source>
</evidence>
<dbReference type="GO" id="GO:0005634">
    <property type="term" value="C:nucleus"/>
    <property type="evidence" value="ECO:0007669"/>
    <property type="project" value="UniProtKB-SubCell"/>
</dbReference>
<keyword evidence="6" id="KW-0175">Coiled coil</keyword>
<dbReference type="PROSITE" id="PS00027">
    <property type="entry name" value="HOMEOBOX_1"/>
    <property type="match status" value="1"/>
</dbReference>
<feature type="coiled-coil region" evidence="6">
    <location>
        <begin position="345"/>
        <end position="379"/>
    </location>
</feature>
<accession>A0A183ADJ2</accession>
<evidence type="ECO:0000256" key="4">
    <source>
        <dbReference type="PROSITE-ProRule" id="PRU00108"/>
    </source>
</evidence>
<dbReference type="InterPro" id="IPR017970">
    <property type="entry name" value="Homeobox_CS"/>
</dbReference>
<dbReference type="PROSITE" id="PS50071">
    <property type="entry name" value="HOMEOBOX_2"/>
    <property type="match status" value="1"/>
</dbReference>
<feature type="compositionally biased region" description="Polar residues" evidence="7">
    <location>
        <begin position="159"/>
        <end position="178"/>
    </location>
</feature>
<evidence type="ECO:0000256" key="6">
    <source>
        <dbReference type="SAM" id="Coils"/>
    </source>
</evidence>
<name>A0A183ADJ2_9TREM</name>
<evidence type="ECO:0000256" key="3">
    <source>
        <dbReference type="ARBA" id="ARBA00023242"/>
    </source>
</evidence>
<dbReference type="InterPro" id="IPR051892">
    <property type="entry name" value="LBX_TF"/>
</dbReference>
<evidence type="ECO:0000313" key="11">
    <source>
        <dbReference type="WBParaSite" id="ECPE_0000503901-mRNA-1"/>
    </source>
</evidence>
<protein>
    <submittedName>
        <fullName evidence="11">Homeobox domain-containing protein</fullName>
    </submittedName>
</protein>
<dbReference type="EMBL" id="UZAN01041874">
    <property type="protein sequence ID" value="VDP74347.1"/>
    <property type="molecule type" value="Genomic_DNA"/>
</dbReference>
<organism evidence="11">
    <name type="scientific">Echinostoma caproni</name>
    <dbReference type="NCBI Taxonomy" id="27848"/>
    <lineage>
        <taxon>Eukaryota</taxon>
        <taxon>Metazoa</taxon>
        <taxon>Spiralia</taxon>
        <taxon>Lophotrochozoa</taxon>
        <taxon>Platyhelminthes</taxon>
        <taxon>Trematoda</taxon>
        <taxon>Digenea</taxon>
        <taxon>Plagiorchiida</taxon>
        <taxon>Echinostomata</taxon>
        <taxon>Echinostomatoidea</taxon>
        <taxon>Echinostomatidae</taxon>
        <taxon>Echinostoma</taxon>
    </lineage>
</organism>
<dbReference type="InterPro" id="IPR001356">
    <property type="entry name" value="HD"/>
</dbReference>
<dbReference type="Gene3D" id="1.10.10.60">
    <property type="entry name" value="Homeodomain-like"/>
    <property type="match status" value="1"/>
</dbReference>
<dbReference type="OrthoDB" id="6159439at2759"/>
<dbReference type="PANTHER" id="PTHR24336:SF8">
    <property type="entry name" value="LADYBIRD EARLY-RELATED"/>
    <property type="match status" value="1"/>
</dbReference>
<dbReference type="SMART" id="SM00389">
    <property type="entry name" value="HOX"/>
    <property type="match status" value="1"/>
</dbReference>
<reference evidence="11" key="1">
    <citation type="submission" date="2016-06" db="UniProtKB">
        <authorList>
            <consortium name="WormBaseParasite"/>
        </authorList>
    </citation>
    <scope>IDENTIFICATION</scope>
</reference>
<keyword evidence="10" id="KW-1185">Reference proteome</keyword>
<dbReference type="Proteomes" id="UP000272942">
    <property type="component" value="Unassembled WGS sequence"/>
</dbReference>
<keyword evidence="3 4" id="KW-0539">Nucleus</keyword>
<evidence type="ECO:0000256" key="2">
    <source>
        <dbReference type="ARBA" id="ARBA00023155"/>
    </source>
</evidence>
<feature type="DNA-binding region" description="Homeobox" evidence="4">
    <location>
        <begin position="300"/>
        <end position="359"/>
    </location>
</feature>
<evidence type="ECO:0000256" key="1">
    <source>
        <dbReference type="ARBA" id="ARBA00023125"/>
    </source>
</evidence>
<evidence type="ECO:0000313" key="9">
    <source>
        <dbReference type="EMBL" id="VDP74347.1"/>
    </source>
</evidence>
<dbReference type="GO" id="GO:1990837">
    <property type="term" value="F:sequence-specific double-stranded DNA binding"/>
    <property type="evidence" value="ECO:0007669"/>
    <property type="project" value="TreeGrafter"/>
</dbReference>
<gene>
    <name evidence="9" type="ORF">ECPE_LOCUS5027</name>
</gene>
<evidence type="ECO:0000256" key="7">
    <source>
        <dbReference type="SAM" id="MobiDB-lite"/>
    </source>
</evidence>
<feature type="region of interest" description="Disordered" evidence="7">
    <location>
        <begin position="233"/>
        <end position="255"/>
    </location>
</feature>
<proteinExistence type="predicted"/>